<evidence type="ECO:0000256" key="2">
    <source>
        <dbReference type="ARBA" id="ARBA00022516"/>
    </source>
</evidence>
<name>Q1H422_METFK</name>
<evidence type="ECO:0000256" key="3">
    <source>
        <dbReference type="ARBA" id="ARBA00022519"/>
    </source>
</evidence>
<dbReference type="UniPathway" id="UPA00359">
    <property type="reaction ID" value="UER00480"/>
</dbReference>
<dbReference type="HOGENOM" id="CLU_074586_0_0_4"/>
<organism evidence="12 13">
    <name type="scientific">Methylobacillus flagellatus (strain ATCC 51484 / DSM 6875 / VKM B-1610 / KT)</name>
    <dbReference type="NCBI Taxonomy" id="265072"/>
    <lineage>
        <taxon>Bacteria</taxon>
        <taxon>Pseudomonadati</taxon>
        <taxon>Pseudomonadota</taxon>
        <taxon>Betaproteobacteria</taxon>
        <taxon>Nitrosomonadales</taxon>
        <taxon>Methylophilaceae</taxon>
        <taxon>Methylobacillus</taxon>
    </lineage>
</organism>
<feature type="binding site" evidence="10">
    <location>
        <begin position="87"/>
        <end position="88"/>
    </location>
    <ligand>
        <name>substrate</name>
    </ligand>
</feature>
<gene>
    <name evidence="10" type="primary">lpxH</name>
    <name evidence="12" type="ordered locus">Mfla_0495</name>
</gene>
<evidence type="ECO:0000259" key="11">
    <source>
        <dbReference type="Pfam" id="PF00149"/>
    </source>
</evidence>
<dbReference type="InterPro" id="IPR004843">
    <property type="entry name" value="Calcineurin-like_PHP"/>
</dbReference>
<dbReference type="GO" id="GO:0030145">
    <property type="term" value="F:manganese ion binding"/>
    <property type="evidence" value="ECO:0007669"/>
    <property type="project" value="UniProtKB-UniRule"/>
</dbReference>
<dbReference type="SUPFAM" id="SSF56300">
    <property type="entry name" value="Metallo-dependent phosphatases"/>
    <property type="match status" value="1"/>
</dbReference>
<sequence length="248" mass="28349">MESADQDKTAFSLLISDLHLCDSRPAITAQFLDFLHRQATQARALYILGDFFEYWAGDDDLAHYQPIIQALRALSDHGTQLYFMHGNRDFLIGEAFAYAAGLKLLPDPSLLILHGKRALLSHGDALCTDDAAYQAFRRQVRHPTWQQEFLQQPLDMRKAQIAALRQRSEQEKSGKQESIMDVNPEAVAALLREYDYPELLIHGHTHRPALHPLEVDGHRIDRWVLGDWYEQGSYLLIDQQGIHSQPLP</sequence>
<dbReference type="PANTHER" id="PTHR34990">
    <property type="entry name" value="UDP-2,3-DIACYLGLUCOSAMINE HYDROLASE-RELATED"/>
    <property type="match status" value="1"/>
</dbReference>
<keyword evidence="2 10" id="KW-0444">Lipid biosynthesis</keyword>
<evidence type="ECO:0000256" key="6">
    <source>
        <dbReference type="ARBA" id="ARBA00022801"/>
    </source>
</evidence>
<dbReference type="CDD" id="cd07398">
    <property type="entry name" value="MPP_YbbF-LpxH"/>
    <property type="match status" value="1"/>
</dbReference>
<dbReference type="AlphaFoldDB" id="Q1H422"/>
<protein>
    <recommendedName>
        <fullName evidence="10">UDP-2,3-diacylglucosamine hydrolase</fullName>
        <ecNumber evidence="10">3.6.1.54</ecNumber>
    </recommendedName>
    <alternativeName>
        <fullName evidence="10">UDP-2,3-diacylglucosamine diphosphatase</fullName>
    </alternativeName>
</protein>
<evidence type="ECO:0000256" key="7">
    <source>
        <dbReference type="ARBA" id="ARBA00023098"/>
    </source>
</evidence>
<dbReference type="GO" id="GO:0005737">
    <property type="term" value="C:cytoplasm"/>
    <property type="evidence" value="ECO:0007669"/>
    <property type="project" value="InterPro"/>
</dbReference>
<comment type="function">
    <text evidence="10">Hydrolyzes the pyrophosphate bond of UDP-2,3-diacylglucosamine to yield 2,3-diacylglucosamine 1-phosphate (lipid X) and UMP by catalyzing the attack of water at the alpha-P atom. Involved in the biosynthesis of lipid A, a phosphorylated glycolipid that anchors the lipopolysaccharide to the outer membrane of the cell.</text>
</comment>
<evidence type="ECO:0000256" key="10">
    <source>
        <dbReference type="HAMAP-Rule" id="MF_00575"/>
    </source>
</evidence>
<evidence type="ECO:0000256" key="5">
    <source>
        <dbReference type="ARBA" id="ARBA00022723"/>
    </source>
</evidence>
<dbReference type="GO" id="GO:0009245">
    <property type="term" value="P:lipid A biosynthetic process"/>
    <property type="evidence" value="ECO:0007669"/>
    <property type="project" value="UniProtKB-UniRule"/>
</dbReference>
<dbReference type="InterPro" id="IPR010138">
    <property type="entry name" value="UDP-diacylglucosamine_Hdrlase"/>
</dbReference>
<comment type="pathway">
    <text evidence="10">Glycolipid biosynthesis; lipid IV(A) biosynthesis; lipid IV(A) from (3R)-3-hydroxytetradecanoyl-[acyl-carrier-protein] and UDP-N-acetyl-alpha-D-glucosamine: step 4/6.</text>
</comment>
<dbReference type="RefSeq" id="WP_011478862.1">
    <property type="nucleotide sequence ID" value="NC_007947.1"/>
</dbReference>
<dbReference type="PANTHER" id="PTHR34990:SF1">
    <property type="entry name" value="UDP-2,3-DIACYLGLUCOSAMINE HYDROLASE"/>
    <property type="match status" value="1"/>
</dbReference>
<comment type="subcellular location">
    <subcellularLocation>
        <location evidence="10">Cell inner membrane</location>
        <topology evidence="10">Peripheral membrane protein</topology>
        <orientation evidence="10">Cytoplasmic side</orientation>
    </subcellularLocation>
</comment>
<dbReference type="OrthoDB" id="9783283at2"/>
<keyword evidence="3 10" id="KW-0997">Cell inner membrane</keyword>
<evidence type="ECO:0000313" key="13">
    <source>
        <dbReference type="Proteomes" id="UP000002440"/>
    </source>
</evidence>
<dbReference type="Proteomes" id="UP000002440">
    <property type="component" value="Chromosome"/>
</dbReference>
<reference evidence="12 13" key="1">
    <citation type="submission" date="2006-03" db="EMBL/GenBank/DDBJ databases">
        <title>Complete sequence of Methylobacillus flagellatus KT.</title>
        <authorList>
            <consortium name="US DOE Joint Genome Institute"/>
            <person name="Copeland A."/>
            <person name="Lucas S."/>
            <person name="Lapidus A."/>
            <person name="Barry K."/>
            <person name="Detter J.C."/>
            <person name="Glavina del Rio T."/>
            <person name="Hammon N."/>
            <person name="Israni S."/>
            <person name="Dalin E."/>
            <person name="Tice H."/>
            <person name="Pitluck S."/>
            <person name="Brettin T."/>
            <person name="Bruce D."/>
            <person name="Han C."/>
            <person name="Tapia R."/>
            <person name="Saunders E."/>
            <person name="Gilna P."/>
            <person name="Schmutz J."/>
            <person name="Larimer F."/>
            <person name="Land M."/>
            <person name="Kyrpides N."/>
            <person name="Anderson I."/>
            <person name="Richardson P."/>
        </authorList>
    </citation>
    <scope>NUCLEOTIDE SEQUENCE [LARGE SCALE GENOMIC DNA]</scope>
    <source>
        <strain evidence="13">KT / ATCC 51484 / DSM 6875</strain>
    </source>
</reference>
<evidence type="ECO:0000256" key="9">
    <source>
        <dbReference type="ARBA" id="ARBA00023211"/>
    </source>
</evidence>
<feature type="binding site" evidence="10">
    <location>
        <position position="50"/>
    </location>
    <ligand>
        <name>Mn(2+)</name>
        <dbReference type="ChEBI" id="CHEBI:29035"/>
        <label>1</label>
    </ligand>
</feature>
<evidence type="ECO:0000313" key="12">
    <source>
        <dbReference type="EMBL" id="ABE48765.1"/>
    </source>
</evidence>
<feature type="binding site" evidence="10">
    <location>
        <position position="50"/>
    </location>
    <ligand>
        <name>Mn(2+)</name>
        <dbReference type="ChEBI" id="CHEBI:29035"/>
        <label>2</label>
    </ligand>
</feature>
<feature type="binding site" evidence="10">
    <location>
        <position position="172"/>
    </location>
    <ligand>
        <name>substrate</name>
    </ligand>
</feature>
<comment type="similarity">
    <text evidence="10">Belongs to the LpxH family.</text>
</comment>
<dbReference type="KEGG" id="mfa:Mfla_0495"/>
<feature type="binding site" evidence="10">
    <location>
        <position position="204"/>
    </location>
    <ligand>
        <name>substrate</name>
    </ligand>
</feature>
<feature type="binding site" evidence="10">
    <location>
        <position position="130"/>
    </location>
    <ligand>
        <name>substrate</name>
    </ligand>
</feature>
<evidence type="ECO:0000256" key="1">
    <source>
        <dbReference type="ARBA" id="ARBA00022475"/>
    </source>
</evidence>
<feature type="binding site" evidence="10">
    <location>
        <position position="175"/>
    </location>
    <ligand>
        <name>substrate</name>
    </ligand>
</feature>
<keyword evidence="7 10" id="KW-0443">Lipid metabolism</keyword>
<keyword evidence="8 10" id="KW-0472">Membrane</keyword>
<keyword evidence="13" id="KW-1185">Reference proteome</keyword>
<keyword evidence="6 10" id="KW-0378">Hydrolase</keyword>
<dbReference type="NCBIfam" id="NF003743">
    <property type="entry name" value="PRK05340.1"/>
    <property type="match status" value="1"/>
</dbReference>
<feature type="binding site" evidence="10">
    <location>
        <position position="204"/>
    </location>
    <ligand>
        <name>Mn(2+)</name>
        <dbReference type="ChEBI" id="CHEBI:29035"/>
        <label>2</label>
    </ligand>
</feature>
<dbReference type="Gene3D" id="3.60.21.10">
    <property type="match status" value="1"/>
</dbReference>
<proteinExistence type="inferred from homology"/>
<dbReference type="eggNOG" id="COG2908">
    <property type="taxonomic scope" value="Bacteria"/>
</dbReference>
<feature type="domain" description="Calcineurin-like phosphoesterase" evidence="11">
    <location>
        <begin position="13"/>
        <end position="208"/>
    </location>
</feature>
<dbReference type="InterPro" id="IPR029052">
    <property type="entry name" value="Metallo-depent_PP-like"/>
</dbReference>
<feature type="binding site" evidence="10">
    <location>
        <position position="87"/>
    </location>
    <ligand>
        <name>Mn(2+)</name>
        <dbReference type="ChEBI" id="CHEBI:29035"/>
        <label>2</label>
    </ligand>
</feature>
<dbReference type="EMBL" id="CP000284">
    <property type="protein sequence ID" value="ABE48765.1"/>
    <property type="molecule type" value="Genomic_DNA"/>
</dbReference>
<feature type="binding site" evidence="10">
    <location>
        <position position="168"/>
    </location>
    <ligand>
        <name>substrate</name>
    </ligand>
</feature>
<dbReference type="Pfam" id="PF00149">
    <property type="entry name" value="Metallophos"/>
    <property type="match status" value="1"/>
</dbReference>
<feature type="binding site" evidence="10">
    <location>
        <position position="19"/>
    </location>
    <ligand>
        <name>Mn(2+)</name>
        <dbReference type="ChEBI" id="CHEBI:29035"/>
        <label>1</label>
    </ligand>
</feature>
<evidence type="ECO:0000256" key="8">
    <source>
        <dbReference type="ARBA" id="ARBA00023136"/>
    </source>
</evidence>
<dbReference type="STRING" id="265072.Mfla_0495"/>
<dbReference type="GO" id="GO:0019897">
    <property type="term" value="C:extrinsic component of plasma membrane"/>
    <property type="evidence" value="ECO:0007669"/>
    <property type="project" value="UniProtKB-UniRule"/>
</dbReference>
<keyword evidence="5 10" id="KW-0479">Metal-binding</keyword>
<feature type="binding site" evidence="10">
    <location>
        <position position="206"/>
    </location>
    <ligand>
        <name>Mn(2+)</name>
        <dbReference type="ChEBI" id="CHEBI:29035"/>
        <label>1</label>
    </ligand>
</feature>
<comment type="cofactor">
    <cofactor evidence="10">
        <name>Mn(2+)</name>
        <dbReference type="ChEBI" id="CHEBI:29035"/>
    </cofactor>
    <text evidence="10">Binds 2 Mn(2+) ions per subunit in a binuclear metal center.</text>
</comment>
<dbReference type="HAMAP" id="MF_00575">
    <property type="entry name" value="LpxH"/>
    <property type="match status" value="1"/>
</dbReference>
<dbReference type="InterPro" id="IPR043461">
    <property type="entry name" value="LpxH-like"/>
</dbReference>
<keyword evidence="9 10" id="KW-0464">Manganese</keyword>
<dbReference type="GO" id="GO:0008758">
    <property type="term" value="F:UDP-2,3-diacylglucosamine hydrolase activity"/>
    <property type="evidence" value="ECO:0007669"/>
    <property type="project" value="UniProtKB-UniRule"/>
</dbReference>
<evidence type="ECO:0000256" key="4">
    <source>
        <dbReference type="ARBA" id="ARBA00022556"/>
    </source>
</evidence>
<feature type="binding site" evidence="10">
    <location>
        <position position="122"/>
    </location>
    <ligand>
        <name>Mn(2+)</name>
        <dbReference type="ChEBI" id="CHEBI:29035"/>
        <label>2</label>
    </ligand>
</feature>
<accession>Q1H422</accession>
<keyword evidence="1 10" id="KW-1003">Cell membrane</keyword>
<dbReference type="EC" id="3.6.1.54" evidence="10"/>
<feature type="binding site" evidence="10">
    <location>
        <position position="17"/>
    </location>
    <ligand>
        <name>Mn(2+)</name>
        <dbReference type="ChEBI" id="CHEBI:29035"/>
        <label>1</label>
    </ligand>
</feature>
<comment type="catalytic activity">
    <reaction evidence="10">
        <text>UDP-2-N,3-O-bis[(3R)-3-hydroxytetradecanoyl]-alpha-D-glucosamine + H2O = 2-N,3-O-bis[(3R)-3-hydroxytetradecanoyl]-alpha-D-glucosaminyl 1-phosphate + UMP + 2 H(+)</text>
        <dbReference type="Rhea" id="RHEA:25213"/>
        <dbReference type="ChEBI" id="CHEBI:15377"/>
        <dbReference type="ChEBI" id="CHEBI:15378"/>
        <dbReference type="ChEBI" id="CHEBI:57865"/>
        <dbReference type="ChEBI" id="CHEBI:57957"/>
        <dbReference type="ChEBI" id="CHEBI:78847"/>
        <dbReference type="EC" id="3.6.1.54"/>
    </reaction>
</comment>
<keyword evidence="4 10" id="KW-0441">Lipid A biosynthesis</keyword>
<dbReference type="NCBIfam" id="TIGR01854">
    <property type="entry name" value="lipid_A_lpxH"/>
    <property type="match status" value="1"/>
</dbReference>